<comment type="caution">
    <text evidence="2">The sequence shown here is derived from an EMBL/GenBank/DDBJ whole genome shotgun (WGS) entry which is preliminary data.</text>
</comment>
<accession>A0A0N1J555</accession>
<proteinExistence type="predicted"/>
<dbReference type="GeneID" id="26903378"/>
<dbReference type="Gene3D" id="1.20.1270.60">
    <property type="entry name" value="Arfaptin homology (AH) domain/BAR domain"/>
    <property type="match status" value="1"/>
</dbReference>
<evidence type="ECO:0008006" key="4">
    <source>
        <dbReference type="Google" id="ProtNLM"/>
    </source>
</evidence>
<dbReference type="AlphaFoldDB" id="A0A0N1J555"/>
<feature type="region of interest" description="Disordered" evidence="1">
    <location>
        <begin position="298"/>
        <end position="366"/>
    </location>
</feature>
<dbReference type="EMBL" id="LGTL01000004">
    <property type="protein sequence ID" value="KPA83464.1"/>
    <property type="molecule type" value="Genomic_DNA"/>
</dbReference>
<dbReference type="RefSeq" id="XP_015661902.1">
    <property type="nucleotide sequence ID" value="XM_015800300.1"/>
</dbReference>
<evidence type="ECO:0000256" key="1">
    <source>
        <dbReference type="SAM" id="MobiDB-lite"/>
    </source>
</evidence>
<evidence type="ECO:0000313" key="2">
    <source>
        <dbReference type="EMBL" id="KPA83464.1"/>
    </source>
</evidence>
<sequence>METLKGFARRTTQSLREMVSGGESSPADARLTEISSKVKTMEAKGEVICQKVIQAARLMEELGTTLKELGEEYKGVPDLPKESRELAEDVFIVGIKLMETSQEHQKGLKDNGFELLRAFSKQCAHLREVEETRRHHQLEYDFFKSKVQDLRSVPQKDFTRLPRNEQILESWRVELWRVSEQSKALCSQLYVDGRRAIDRSVLTTVQVLHSFVEIASSGFAQTFQSVRLPSYPLEPVLPPTALPAAPAPSSSPAVHYGASGGSYAPPSAQGYGYAGGNTSASGSFNVPSSRASLLGASGNGGAPAPVAPPAPAASAGSLLGPHTPLTYASASERTDATGGGADYEPPPLDSSEGRGDASGGYQPPTV</sequence>
<name>A0A0N1J555_LEPPY</name>
<dbReference type="InterPro" id="IPR027267">
    <property type="entry name" value="AH/BAR_dom_sf"/>
</dbReference>
<feature type="compositionally biased region" description="Low complexity" evidence="1">
    <location>
        <begin position="312"/>
        <end position="321"/>
    </location>
</feature>
<gene>
    <name evidence="2" type="ORF">ABB37_03087</name>
</gene>
<dbReference type="SUPFAM" id="SSF103657">
    <property type="entry name" value="BAR/IMD domain-like"/>
    <property type="match status" value="1"/>
</dbReference>
<protein>
    <recommendedName>
        <fullName evidence="4">BAR domain-containing protein</fullName>
    </recommendedName>
</protein>
<reference evidence="2 3" key="1">
    <citation type="submission" date="2015-07" db="EMBL/GenBank/DDBJ databases">
        <title>High-quality genome of monoxenous trypanosomatid Leptomonas pyrrhocoris.</title>
        <authorList>
            <person name="Flegontov P."/>
            <person name="Butenko A."/>
            <person name="Firsov S."/>
            <person name="Vlcek C."/>
            <person name="Logacheva M.D."/>
            <person name="Field M."/>
            <person name="Filatov D."/>
            <person name="Flegontova O."/>
            <person name="Gerasimov E."/>
            <person name="Jackson A.P."/>
            <person name="Kelly S."/>
            <person name="Opperdoes F."/>
            <person name="O'Reilly A."/>
            <person name="Votypka J."/>
            <person name="Yurchenko V."/>
            <person name="Lukes J."/>
        </authorList>
    </citation>
    <scope>NUCLEOTIDE SEQUENCE [LARGE SCALE GENOMIC DNA]</scope>
    <source>
        <strain evidence="2">H10</strain>
    </source>
</reference>
<dbReference type="VEuPathDB" id="TriTrypDB:LpyrH10_04_6370"/>
<keyword evidence="3" id="KW-1185">Reference proteome</keyword>
<organism evidence="2 3">
    <name type="scientific">Leptomonas pyrrhocoris</name>
    <name type="common">Firebug parasite</name>
    <dbReference type="NCBI Taxonomy" id="157538"/>
    <lineage>
        <taxon>Eukaryota</taxon>
        <taxon>Discoba</taxon>
        <taxon>Euglenozoa</taxon>
        <taxon>Kinetoplastea</taxon>
        <taxon>Metakinetoplastina</taxon>
        <taxon>Trypanosomatida</taxon>
        <taxon>Trypanosomatidae</taxon>
        <taxon>Leishmaniinae</taxon>
        <taxon>Leptomonas</taxon>
    </lineage>
</organism>
<dbReference type="OrthoDB" id="278603at2759"/>
<dbReference type="EMBL" id="LGTL01000004">
    <property type="protein sequence ID" value="KPA83463.1"/>
    <property type="molecule type" value="Genomic_DNA"/>
</dbReference>
<evidence type="ECO:0000313" key="3">
    <source>
        <dbReference type="Proteomes" id="UP000037923"/>
    </source>
</evidence>
<dbReference type="RefSeq" id="XP_015661903.1">
    <property type="nucleotide sequence ID" value="XM_015800301.1"/>
</dbReference>
<dbReference type="Proteomes" id="UP000037923">
    <property type="component" value="Unassembled WGS sequence"/>
</dbReference>
<dbReference type="OMA" id="MRLTEVM"/>